<name>A0ABW5TR40_9SPHI</name>
<dbReference type="Gene3D" id="3.90.780.10">
    <property type="entry name" value="5'-Nucleotidase, C-terminal domain"/>
    <property type="match status" value="1"/>
</dbReference>
<dbReference type="RefSeq" id="WP_379047447.1">
    <property type="nucleotide sequence ID" value="NZ_JBHSKW010000067.1"/>
</dbReference>
<keyword evidence="1" id="KW-0732">Signal</keyword>
<reference evidence="4" key="1">
    <citation type="journal article" date="2019" name="Int. J. Syst. Evol. Microbiol.">
        <title>The Global Catalogue of Microorganisms (GCM) 10K type strain sequencing project: providing services to taxonomists for standard genome sequencing and annotation.</title>
        <authorList>
            <consortium name="The Broad Institute Genomics Platform"/>
            <consortium name="The Broad Institute Genome Sequencing Center for Infectious Disease"/>
            <person name="Wu L."/>
            <person name="Ma J."/>
        </authorList>
    </citation>
    <scope>NUCLEOTIDE SEQUENCE [LARGE SCALE GENOMIC DNA]</scope>
    <source>
        <strain evidence="4">KCTC 42456</strain>
    </source>
</reference>
<organism evidence="3 4">
    <name type="scientific">Pedobacter alpinus</name>
    <dbReference type="NCBI Taxonomy" id="1590643"/>
    <lineage>
        <taxon>Bacteria</taxon>
        <taxon>Pseudomonadati</taxon>
        <taxon>Bacteroidota</taxon>
        <taxon>Sphingobacteriia</taxon>
        <taxon>Sphingobacteriales</taxon>
        <taxon>Sphingobacteriaceae</taxon>
        <taxon>Pedobacter</taxon>
    </lineage>
</organism>
<comment type="caution">
    <text evidence="3">The sequence shown here is derived from an EMBL/GenBank/DDBJ whole genome shotgun (WGS) entry which is preliminary data.</text>
</comment>
<evidence type="ECO:0000313" key="3">
    <source>
        <dbReference type="EMBL" id="MFD2731488.1"/>
    </source>
</evidence>
<dbReference type="InterPro" id="IPR008334">
    <property type="entry name" value="5'-Nucleotdase_C"/>
</dbReference>
<feature type="domain" description="5'-Nucleotidase C-terminal" evidence="2">
    <location>
        <begin position="73"/>
        <end position="204"/>
    </location>
</feature>
<keyword evidence="4" id="KW-1185">Reference proteome</keyword>
<dbReference type="SUPFAM" id="SSF55816">
    <property type="entry name" value="5'-nucleotidase (syn. UDP-sugar hydrolase), C-terminal domain"/>
    <property type="match status" value="1"/>
</dbReference>
<evidence type="ECO:0000313" key="4">
    <source>
        <dbReference type="Proteomes" id="UP001597546"/>
    </source>
</evidence>
<sequence length="246" mass="27637">MRKFKFLTGIIAVALLAACSPKLQLTETKKQLYPISEEIKPDVAITSYYQPYKQKLDSMMNDVVVVSSKEIQKAQPEGPLNNFFADAMYQSAKDWNIKFDFAYTNYGGLRIPLPKGNIYRYKIFELMPFENAFTLVTFKGEDVQAFFNYLAEGGGDPISGAKFTIDNKKAIDISINGVAFDITKNYTVLTSDYMANGGDGGAIFNKAIARTDLTYKLRDALFQYLEKKQKAGETLNPVKDGRITIK</sequence>
<evidence type="ECO:0000256" key="1">
    <source>
        <dbReference type="SAM" id="SignalP"/>
    </source>
</evidence>
<dbReference type="Proteomes" id="UP001597546">
    <property type="component" value="Unassembled WGS sequence"/>
</dbReference>
<dbReference type="PANTHER" id="PTHR11575:SF24">
    <property type="entry name" value="5'-NUCLEOTIDASE"/>
    <property type="match status" value="1"/>
</dbReference>
<dbReference type="PANTHER" id="PTHR11575">
    <property type="entry name" value="5'-NUCLEOTIDASE-RELATED"/>
    <property type="match status" value="1"/>
</dbReference>
<gene>
    <name evidence="3" type="ORF">ACFSSE_07205</name>
</gene>
<dbReference type="PROSITE" id="PS51257">
    <property type="entry name" value="PROKAR_LIPOPROTEIN"/>
    <property type="match status" value="1"/>
</dbReference>
<dbReference type="InterPro" id="IPR036907">
    <property type="entry name" value="5'-Nucleotdase_C_sf"/>
</dbReference>
<accession>A0ABW5TR40</accession>
<protein>
    <submittedName>
        <fullName evidence="3">5'-nucleotidase C-terminal domain-containing protein</fullName>
    </submittedName>
</protein>
<dbReference type="InterPro" id="IPR006179">
    <property type="entry name" value="5_nucleotidase/apyrase"/>
</dbReference>
<feature type="signal peptide" evidence="1">
    <location>
        <begin position="1"/>
        <end position="25"/>
    </location>
</feature>
<proteinExistence type="predicted"/>
<evidence type="ECO:0000259" key="2">
    <source>
        <dbReference type="Pfam" id="PF02872"/>
    </source>
</evidence>
<dbReference type="EMBL" id="JBHULV010000023">
    <property type="protein sequence ID" value="MFD2731488.1"/>
    <property type="molecule type" value="Genomic_DNA"/>
</dbReference>
<feature type="chain" id="PRO_5046283049" evidence="1">
    <location>
        <begin position="26"/>
        <end position="246"/>
    </location>
</feature>
<dbReference type="Pfam" id="PF02872">
    <property type="entry name" value="5_nucleotid_C"/>
    <property type="match status" value="1"/>
</dbReference>